<proteinExistence type="predicted"/>
<feature type="compositionally biased region" description="Basic and acidic residues" evidence="1">
    <location>
        <begin position="102"/>
        <end position="124"/>
    </location>
</feature>
<dbReference type="Proteomes" id="UP000676310">
    <property type="component" value="Unassembled WGS sequence"/>
</dbReference>
<evidence type="ECO:0000313" key="3">
    <source>
        <dbReference type="Proteomes" id="UP000676310"/>
    </source>
</evidence>
<organism evidence="2 3">
    <name type="scientific">Alternaria atra</name>
    <dbReference type="NCBI Taxonomy" id="119953"/>
    <lineage>
        <taxon>Eukaryota</taxon>
        <taxon>Fungi</taxon>
        <taxon>Dikarya</taxon>
        <taxon>Ascomycota</taxon>
        <taxon>Pezizomycotina</taxon>
        <taxon>Dothideomycetes</taxon>
        <taxon>Pleosporomycetidae</taxon>
        <taxon>Pleosporales</taxon>
        <taxon>Pleosporineae</taxon>
        <taxon>Pleosporaceae</taxon>
        <taxon>Alternaria</taxon>
        <taxon>Alternaria sect. Ulocladioides</taxon>
    </lineage>
</organism>
<accession>A0A8J2I7S6</accession>
<dbReference type="RefSeq" id="XP_043172845.1">
    <property type="nucleotide sequence ID" value="XM_043316910.1"/>
</dbReference>
<dbReference type="OrthoDB" id="3791520at2759"/>
<feature type="compositionally biased region" description="Basic residues" evidence="1">
    <location>
        <begin position="475"/>
        <end position="485"/>
    </location>
</feature>
<feature type="region of interest" description="Disordered" evidence="1">
    <location>
        <begin position="604"/>
        <end position="669"/>
    </location>
</feature>
<dbReference type="AlphaFoldDB" id="A0A8J2I7S6"/>
<protein>
    <submittedName>
        <fullName evidence="2">Uncharacterized protein</fullName>
    </submittedName>
</protein>
<evidence type="ECO:0000313" key="2">
    <source>
        <dbReference type="EMBL" id="CAG5179452.1"/>
    </source>
</evidence>
<dbReference type="GeneID" id="67021480"/>
<feature type="compositionally biased region" description="Acidic residues" evidence="1">
    <location>
        <begin position="141"/>
        <end position="153"/>
    </location>
</feature>
<sequence>MPKGKPKKDNPALYEGSLVPSEPNMTRQVAAHRRGGTHKVRDEHKTDSIYDTYNYKELLDEAKERGIYRKDMRKVEMAWTLKHNDEEKKRAERDAVLALQKKQQEAKEEEERRAAEKQKQIEEKHKRRREKERRRERDESVSDDTLSDADIEAEERMRNEYKRENFGQALSDESWDSTSTESSAPSVDKVIKPDCRLRLFEWPYERMPLLAPTPARTIFSLLELLPRHVPYVPLKITTTSSKQKFVLPGLKYPPGVDPDFVPILNAETRTAARNGHLLGSLRKATVESGVEWAQRTLVHGWNAHMYFHLGSRNETKVLADTYTKWCLENRKLLRVKGKGDAATVDRAARHSQRHKNKAKKTVEVYEASLWRPNAMCYVPAYLDYGHERRSQEEDKRLENLFFVRFPRCDVPHYCFWTREGEWSNPNFPNPAWEPRQRDEDVIMKDEEEKLHLESNHTRNSCRPFKTRWTRIRKPSLTHTHTHTHTHNPTLPQSSSKTVADTITLIENHLYHYGLSSTLSTFRQKWLANGKERNWKTFAAALPTLWPSGHIPNVPPVESIPGANVAVKLAMIDHLKGCGETMFSPLHGGEVWTRDDDKVWDVVEVEEESGDEDEEDNEDKDGEEEHTSSSRSTGDGEDKTDDDDDVDDEEDNDDDKHNQEVPDGAFEEIGYETDDEALCRRCSVAFAHEEKPGDPVVAWLEKTSPRFAPPTTLMGSSNVEMGLEEWEERYLQNRGDGEADACPFCCMPWDGLMVEEQARHVLSHSTGRPTKPQRVSESQHAFVSGSSGARETNFHGNLEAALHPKTQRSRMHHYSFTQECSPVDCDEEPYMLLPRVQTVSCCPIDHQEAVPKPRKRSIDGDDGLKLLDMYSTEPVKRRKIARPYFEVVRHTRSR</sequence>
<feature type="compositionally biased region" description="Acidic residues" evidence="1">
    <location>
        <begin position="637"/>
        <end position="652"/>
    </location>
</feature>
<feature type="compositionally biased region" description="Basic and acidic residues" evidence="1">
    <location>
        <begin position="154"/>
        <end position="165"/>
    </location>
</feature>
<comment type="caution">
    <text evidence="2">The sequence shown here is derived from an EMBL/GenBank/DDBJ whole genome shotgun (WGS) entry which is preliminary data.</text>
</comment>
<feature type="compositionally biased region" description="Acidic residues" evidence="1">
    <location>
        <begin position="604"/>
        <end position="621"/>
    </location>
</feature>
<keyword evidence="3" id="KW-1185">Reference proteome</keyword>
<name>A0A8J2I7S6_9PLEO</name>
<dbReference type="EMBL" id="CAJRGZ010000023">
    <property type="protein sequence ID" value="CAG5179452.1"/>
    <property type="molecule type" value="Genomic_DNA"/>
</dbReference>
<feature type="compositionally biased region" description="Basic and acidic residues" evidence="1">
    <location>
        <begin position="79"/>
        <end position="95"/>
    </location>
</feature>
<feature type="compositionally biased region" description="Basic and acidic residues" evidence="1">
    <location>
        <begin position="39"/>
        <end position="48"/>
    </location>
</feature>
<reference evidence="2" key="1">
    <citation type="submission" date="2021-05" db="EMBL/GenBank/DDBJ databases">
        <authorList>
            <person name="Stam R."/>
        </authorList>
    </citation>
    <scope>NUCLEOTIDE SEQUENCE</scope>
    <source>
        <strain evidence="2">CS162</strain>
    </source>
</reference>
<feature type="region of interest" description="Disordered" evidence="1">
    <location>
        <begin position="475"/>
        <end position="494"/>
    </location>
</feature>
<feature type="region of interest" description="Disordered" evidence="1">
    <location>
        <begin position="1"/>
        <end position="49"/>
    </location>
</feature>
<gene>
    <name evidence="2" type="ORF">ALTATR162_LOCUS9277</name>
</gene>
<feature type="region of interest" description="Disordered" evidence="1">
    <location>
        <begin position="79"/>
        <end position="187"/>
    </location>
</feature>
<evidence type="ECO:0000256" key="1">
    <source>
        <dbReference type="SAM" id="MobiDB-lite"/>
    </source>
</evidence>